<dbReference type="PANTHER" id="PTHR33780">
    <property type="entry name" value="EXPRESSED PROTEIN"/>
    <property type="match status" value="1"/>
</dbReference>
<name>A0A0K9PGU8_ZOSMR</name>
<feature type="transmembrane region" description="Helical" evidence="1">
    <location>
        <begin position="166"/>
        <end position="188"/>
    </location>
</feature>
<reference evidence="5" key="1">
    <citation type="journal article" date="2016" name="Nature">
        <title>The genome of the seagrass Zostera marina reveals angiosperm adaptation to the sea.</title>
        <authorList>
            <person name="Olsen J.L."/>
            <person name="Rouze P."/>
            <person name="Verhelst B."/>
            <person name="Lin Y.-C."/>
            <person name="Bayer T."/>
            <person name="Collen J."/>
            <person name="Dattolo E."/>
            <person name="De Paoli E."/>
            <person name="Dittami S."/>
            <person name="Maumus F."/>
            <person name="Michel G."/>
            <person name="Kersting A."/>
            <person name="Lauritano C."/>
            <person name="Lohaus R."/>
            <person name="Toepel M."/>
            <person name="Tonon T."/>
            <person name="Vanneste K."/>
            <person name="Amirebrahimi M."/>
            <person name="Brakel J."/>
            <person name="Bostroem C."/>
            <person name="Chovatia M."/>
            <person name="Grimwood J."/>
            <person name="Jenkins J.W."/>
            <person name="Jueterbock A."/>
            <person name="Mraz A."/>
            <person name="Stam W.T."/>
            <person name="Tice H."/>
            <person name="Bornberg-Bauer E."/>
            <person name="Green P.J."/>
            <person name="Pearson G.A."/>
            <person name="Procaccini G."/>
            <person name="Duarte C.M."/>
            <person name="Schmutz J."/>
            <person name="Reusch T.B.H."/>
            <person name="Van de Peer Y."/>
        </authorList>
    </citation>
    <scope>NUCLEOTIDE SEQUENCE [LARGE SCALE GENOMIC DNA]</scope>
    <source>
        <strain evidence="5">cv. Finnish</strain>
    </source>
</reference>
<evidence type="ECO:0000256" key="1">
    <source>
        <dbReference type="SAM" id="Phobius"/>
    </source>
</evidence>
<protein>
    <recommendedName>
        <fullName evidence="3">DUF7953 domain-containing protein</fullName>
    </recommendedName>
</protein>
<evidence type="ECO:0000256" key="2">
    <source>
        <dbReference type="SAM" id="SignalP"/>
    </source>
</evidence>
<feature type="chain" id="PRO_5005527581" description="DUF7953 domain-containing protein" evidence="2">
    <location>
        <begin position="25"/>
        <end position="227"/>
    </location>
</feature>
<keyword evidence="1" id="KW-0472">Membrane</keyword>
<keyword evidence="1" id="KW-1133">Transmembrane helix</keyword>
<dbReference type="PANTHER" id="PTHR33780:SF3">
    <property type="entry name" value="EXPRESSED PROTEIN"/>
    <property type="match status" value="1"/>
</dbReference>
<dbReference type="Proteomes" id="UP000036987">
    <property type="component" value="Unassembled WGS sequence"/>
</dbReference>
<evidence type="ECO:0000259" key="3">
    <source>
        <dbReference type="Pfam" id="PF25829"/>
    </source>
</evidence>
<dbReference type="InterPro" id="IPR057713">
    <property type="entry name" value="DUF7953"/>
</dbReference>
<feature type="signal peptide" evidence="2">
    <location>
        <begin position="1"/>
        <end position="24"/>
    </location>
</feature>
<accession>A0A0K9PGU8</accession>
<feature type="domain" description="DUF7953" evidence="3">
    <location>
        <begin position="29"/>
        <end position="139"/>
    </location>
</feature>
<dbReference type="EMBL" id="LFYR01000845">
    <property type="protein sequence ID" value="KMZ68283.1"/>
    <property type="molecule type" value="Genomic_DNA"/>
</dbReference>
<gene>
    <name evidence="4" type="ORF">ZOSMA_241G00030</name>
</gene>
<sequence>MEKVQFQVLLAGLHLLTFLLSSDGIDSTNVVTLKSILIYTTHNWLPIQPTIYFACKGEKNTTTLPDVKVTNVLYTFNGKESWQPLTELPEKKCKRCGVYKLDILKDDVFDEWEFCPADFVNGNYDHFEAKEFNATFRCPSCTASETGVSTSSKSKRGSHGKLKRNIVIILIVGILSSVIAVAGLVGGIRYLQRRKREMDQAKFIQLFQEIDEEEEVDEEHIEIINAV</sequence>
<evidence type="ECO:0000313" key="4">
    <source>
        <dbReference type="EMBL" id="KMZ68283.1"/>
    </source>
</evidence>
<dbReference type="AlphaFoldDB" id="A0A0K9PGU8"/>
<keyword evidence="2" id="KW-0732">Signal</keyword>
<proteinExistence type="predicted"/>
<keyword evidence="1" id="KW-0812">Transmembrane</keyword>
<comment type="caution">
    <text evidence="4">The sequence shown here is derived from an EMBL/GenBank/DDBJ whole genome shotgun (WGS) entry which is preliminary data.</text>
</comment>
<keyword evidence="5" id="KW-1185">Reference proteome</keyword>
<dbReference type="OMA" id="FNTHEWL"/>
<organism evidence="4 5">
    <name type="scientific">Zostera marina</name>
    <name type="common">Eelgrass</name>
    <dbReference type="NCBI Taxonomy" id="29655"/>
    <lineage>
        <taxon>Eukaryota</taxon>
        <taxon>Viridiplantae</taxon>
        <taxon>Streptophyta</taxon>
        <taxon>Embryophyta</taxon>
        <taxon>Tracheophyta</taxon>
        <taxon>Spermatophyta</taxon>
        <taxon>Magnoliopsida</taxon>
        <taxon>Liliopsida</taxon>
        <taxon>Zosteraceae</taxon>
        <taxon>Zostera</taxon>
    </lineage>
</organism>
<evidence type="ECO:0000313" key="5">
    <source>
        <dbReference type="Proteomes" id="UP000036987"/>
    </source>
</evidence>
<dbReference type="OrthoDB" id="2014701at2759"/>
<dbReference type="Pfam" id="PF25829">
    <property type="entry name" value="DUF7953"/>
    <property type="match status" value="1"/>
</dbReference>